<dbReference type="Proteomes" id="UP000002258">
    <property type="component" value="Chromosome 2"/>
</dbReference>
<dbReference type="OrthoDB" id="1405595at2759"/>
<dbReference type="Pfam" id="PF04082">
    <property type="entry name" value="Fungal_trans"/>
    <property type="match status" value="1"/>
</dbReference>
<evidence type="ECO:0000256" key="5">
    <source>
        <dbReference type="ARBA" id="ARBA00022833"/>
    </source>
</evidence>
<dbReference type="SUPFAM" id="SSF57667">
    <property type="entry name" value="beta-beta-alpha zinc fingers"/>
    <property type="match status" value="1"/>
</dbReference>
<dbReference type="OMA" id="TINTFSH"/>
<evidence type="ECO:0000256" key="7">
    <source>
        <dbReference type="PROSITE-ProRule" id="PRU00042"/>
    </source>
</evidence>
<evidence type="ECO:0000256" key="4">
    <source>
        <dbReference type="ARBA" id="ARBA00022771"/>
    </source>
</evidence>
<evidence type="ECO:0000256" key="2">
    <source>
        <dbReference type="ARBA" id="ARBA00022723"/>
    </source>
</evidence>
<dbReference type="PROSITE" id="PS50157">
    <property type="entry name" value="ZINC_FINGER_C2H2_2"/>
    <property type="match status" value="2"/>
</dbReference>
<keyword evidence="4 7" id="KW-0863">Zinc-finger</keyword>
<evidence type="ECO:0000259" key="9">
    <source>
        <dbReference type="PROSITE" id="PS50157"/>
    </source>
</evidence>
<dbReference type="GO" id="GO:0005634">
    <property type="term" value="C:nucleus"/>
    <property type="evidence" value="ECO:0007669"/>
    <property type="project" value="UniProtKB-SubCell"/>
</dbReference>
<dbReference type="FunFam" id="3.30.160.60:FF:002343">
    <property type="entry name" value="Zinc finger protein 33A"/>
    <property type="match status" value="1"/>
</dbReference>
<reference evidence="10 11" key="1">
    <citation type="journal article" date="2007" name="Nat. Biotechnol.">
        <title>Genome sequence of the lignocellulose-bioconverting and xylose-fermenting yeast Pichia stipitis.</title>
        <authorList>
            <person name="Jeffries T.W."/>
            <person name="Grigoriev I.V."/>
            <person name="Grimwood J."/>
            <person name="Laplaza J.M."/>
            <person name="Aerts A."/>
            <person name="Salamov A."/>
            <person name="Schmutz J."/>
            <person name="Lindquist E."/>
            <person name="Dehal P."/>
            <person name="Shapiro H."/>
            <person name="Jin Y.S."/>
            <person name="Passoth V."/>
            <person name="Richardson P.M."/>
        </authorList>
    </citation>
    <scope>NUCLEOTIDE SEQUENCE [LARGE SCALE GENOMIC DNA]</scope>
    <source>
        <strain evidence="11">ATCC 58785 / CBS 6054 / NBRC 10063 / NRRL Y-11545</strain>
    </source>
</reference>
<dbReference type="InterPro" id="IPR036236">
    <property type="entry name" value="Znf_C2H2_sf"/>
</dbReference>
<dbReference type="SMART" id="SM00355">
    <property type="entry name" value="ZnF_C2H2"/>
    <property type="match status" value="2"/>
</dbReference>
<dbReference type="eggNOG" id="KOG1721">
    <property type="taxonomic scope" value="Eukaryota"/>
</dbReference>
<dbReference type="PANTHER" id="PTHR40626:SF11">
    <property type="entry name" value="ZINC FINGER PROTEIN YPR022C"/>
    <property type="match status" value="1"/>
</dbReference>
<keyword evidence="6" id="KW-0539">Nucleus</keyword>
<dbReference type="PROSITE" id="PS00028">
    <property type="entry name" value="ZINC_FINGER_C2H2_1"/>
    <property type="match status" value="2"/>
</dbReference>
<evidence type="ECO:0000313" key="10">
    <source>
        <dbReference type="EMBL" id="ABN64265.2"/>
    </source>
</evidence>
<dbReference type="KEGG" id="pic:PICST_29464"/>
<comment type="subcellular location">
    <subcellularLocation>
        <location evidence="1">Nucleus</location>
    </subcellularLocation>
</comment>
<feature type="region of interest" description="Disordered" evidence="8">
    <location>
        <begin position="59"/>
        <end position="108"/>
    </location>
</feature>
<dbReference type="GO" id="GO:0006351">
    <property type="term" value="P:DNA-templated transcription"/>
    <property type="evidence" value="ECO:0007669"/>
    <property type="project" value="InterPro"/>
</dbReference>
<evidence type="ECO:0000313" key="11">
    <source>
        <dbReference type="Proteomes" id="UP000002258"/>
    </source>
</evidence>
<dbReference type="HOGENOM" id="CLU_014675_0_0_1"/>
<gene>
    <name evidence="10" type="ORF">PICST_29464</name>
</gene>
<feature type="domain" description="C2H2-type" evidence="9">
    <location>
        <begin position="3"/>
        <end position="32"/>
    </location>
</feature>
<feature type="domain" description="C2H2-type" evidence="9">
    <location>
        <begin position="33"/>
        <end position="62"/>
    </location>
</feature>
<dbReference type="InterPro" id="IPR013087">
    <property type="entry name" value="Znf_C2H2_type"/>
</dbReference>
<dbReference type="RefSeq" id="XP_001382294.2">
    <property type="nucleotide sequence ID" value="XM_001382257.1"/>
</dbReference>
<dbReference type="GO" id="GO:0000978">
    <property type="term" value="F:RNA polymerase II cis-regulatory region sequence-specific DNA binding"/>
    <property type="evidence" value="ECO:0007669"/>
    <property type="project" value="InterPro"/>
</dbReference>
<dbReference type="GO" id="GO:0000981">
    <property type="term" value="F:DNA-binding transcription factor activity, RNA polymerase II-specific"/>
    <property type="evidence" value="ECO:0007669"/>
    <property type="project" value="InterPro"/>
</dbReference>
<dbReference type="GO" id="GO:0008270">
    <property type="term" value="F:zinc ion binding"/>
    <property type="evidence" value="ECO:0007669"/>
    <property type="project" value="UniProtKB-KW"/>
</dbReference>
<dbReference type="AlphaFoldDB" id="A3LN49"/>
<dbReference type="GeneID" id="4837478"/>
<dbReference type="InParanoid" id="A3LN49"/>
<proteinExistence type="predicted"/>
<dbReference type="InterPro" id="IPR051059">
    <property type="entry name" value="VerF-like"/>
</dbReference>
<evidence type="ECO:0000256" key="6">
    <source>
        <dbReference type="ARBA" id="ARBA00023242"/>
    </source>
</evidence>
<keyword evidence="5" id="KW-0862">Zinc</keyword>
<feature type="non-terminal residue" evidence="10">
    <location>
        <position position="712"/>
    </location>
</feature>
<dbReference type="Pfam" id="PF00096">
    <property type="entry name" value="zf-C2H2"/>
    <property type="match status" value="2"/>
</dbReference>
<keyword evidence="3" id="KW-0677">Repeat</keyword>
<feature type="compositionally biased region" description="Basic and acidic residues" evidence="8">
    <location>
        <begin position="62"/>
        <end position="79"/>
    </location>
</feature>
<dbReference type="InterPro" id="IPR007219">
    <property type="entry name" value="XnlR_reg_dom"/>
</dbReference>
<evidence type="ECO:0000256" key="1">
    <source>
        <dbReference type="ARBA" id="ARBA00004123"/>
    </source>
</evidence>
<dbReference type="GO" id="GO:0000785">
    <property type="term" value="C:chromatin"/>
    <property type="evidence" value="ECO:0007669"/>
    <property type="project" value="TreeGrafter"/>
</dbReference>
<name>A3LN49_PICST</name>
<dbReference type="EMBL" id="CP000496">
    <property type="protein sequence ID" value="ABN64265.2"/>
    <property type="molecule type" value="Genomic_DNA"/>
</dbReference>
<feature type="compositionally biased region" description="Polar residues" evidence="8">
    <location>
        <begin position="94"/>
        <end position="108"/>
    </location>
</feature>
<sequence>MSFRCSFLNCGKKFTRKDYLARHELNHTNEKPYKCEQCQFSFTRSDLLNKHFKSQSHRKRKQELFKSSEKTEGLDKPDQDFEDIESPSKKLRFSTRNEPSSQKQPLMTVTSSPIEDHIFTESNDLPPGSFNNYLWLFDDSLDVRDDNFVSKPLNHQIEPSLSSTSHIVEEESFREIDGQRRLAVLELLNIHEVSSLAPDRFSLFLDLYWSEFNPTFPIIHYATFNNNEADVYLLTAMICIGMAHSPLEAEYELSIVVTMQFRRLIFDAVGDDVVLRLPLLQSLLLHNFACKYYGDKLLYEMSQLFHGTNINFLRFTGFFDDLVEPNMSSSPSATYHQLETDWKKWIHYETCKRTAYFAFVCDSQHATLFKHQVLSAFSLQIDLPSTDAVWNASNPITFSEMYRLQPRGLSYQHKVVLNLQSGQTLSAPGPSMPSVKAEGNWPEFLWSLRSMMMPYKESQKEYSLDCYSQFSRSILLHGIISICWDMRWRGLFDLGIVSKKKLSDLSGKLLRAFYNWKGYLDLHISSANERALGKNVDSEPSVGLNDYGLSPAFWSNLSSYQLGLISLFADTASIVKYATELKNSRRAGVSRNKIHIESWARSPNGDQSIREAARFIRIISNAENEHIISIPHIPWTLFISCLVIWCYETNRDCLNGLTSRDHIELSYAKYYNPSVSYFDEQAVKHDTLEYISLAIDNEADDVETSGNFWKRQ</sequence>
<dbReference type="Gene3D" id="3.30.160.60">
    <property type="entry name" value="Classic Zinc Finger"/>
    <property type="match status" value="2"/>
</dbReference>
<dbReference type="PANTHER" id="PTHR40626">
    <property type="entry name" value="MIP31509P"/>
    <property type="match status" value="1"/>
</dbReference>
<protein>
    <submittedName>
        <fullName evidence="10">C2H2 zinc finger protein</fullName>
    </submittedName>
</protein>
<evidence type="ECO:0000256" key="3">
    <source>
        <dbReference type="ARBA" id="ARBA00022737"/>
    </source>
</evidence>
<keyword evidence="11" id="KW-1185">Reference proteome</keyword>
<accession>A3LN49</accession>
<evidence type="ECO:0000256" key="8">
    <source>
        <dbReference type="SAM" id="MobiDB-lite"/>
    </source>
</evidence>
<organism evidence="10 11">
    <name type="scientific">Scheffersomyces stipitis (strain ATCC 58785 / CBS 6054 / NBRC 10063 / NRRL Y-11545)</name>
    <name type="common">Yeast</name>
    <name type="synonym">Pichia stipitis</name>
    <dbReference type="NCBI Taxonomy" id="322104"/>
    <lineage>
        <taxon>Eukaryota</taxon>
        <taxon>Fungi</taxon>
        <taxon>Dikarya</taxon>
        <taxon>Ascomycota</taxon>
        <taxon>Saccharomycotina</taxon>
        <taxon>Pichiomycetes</taxon>
        <taxon>Debaryomycetaceae</taxon>
        <taxon>Scheffersomyces</taxon>
    </lineage>
</organism>
<keyword evidence="2" id="KW-0479">Metal-binding</keyword>